<dbReference type="EMBL" id="LRPN01000048">
    <property type="protein sequence ID" value="KWZ82798.1"/>
    <property type="molecule type" value="Genomic_DNA"/>
</dbReference>
<dbReference type="AlphaFoldDB" id="A0A133KTB4"/>
<proteinExistence type="predicted"/>
<feature type="coiled-coil region" evidence="1">
    <location>
        <begin position="137"/>
        <end position="164"/>
    </location>
</feature>
<comment type="caution">
    <text evidence="2">The sequence shown here is derived from an EMBL/GenBank/DDBJ whole genome shotgun (WGS) entry which is preliminary data.</text>
</comment>
<sequence length="224" mass="25706">MREQEAYSSLQHLHLLIGLQAKVERLFFYCEKANVPHVNHIFQRFPFEYRNGHGKIVLILQTYRLAPQNGKKPSLCSALLLHFTMNGCGCKGGSDSKSSCREETPNALGKHFFCTGHYTNEACTLQSIKGGIVMATREAVENCINRCEQAVQSAREQFAEGNRQENYGYYDFSEPLTELEEAYNELCKLAISANSQQRERLHRMRLVIQQLQNEMILQEHEPTM</sequence>
<organism evidence="2 3">
    <name type="scientific">Heyndrickxia coagulans</name>
    <name type="common">Weizmannia coagulans</name>
    <dbReference type="NCBI Taxonomy" id="1398"/>
    <lineage>
        <taxon>Bacteria</taxon>
        <taxon>Bacillati</taxon>
        <taxon>Bacillota</taxon>
        <taxon>Bacilli</taxon>
        <taxon>Bacillales</taxon>
        <taxon>Bacillaceae</taxon>
        <taxon>Heyndrickxia</taxon>
    </lineage>
</organism>
<feature type="coiled-coil region" evidence="1">
    <location>
        <begin position="194"/>
        <end position="221"/>
    </location>
</feature>
<keyword evidence="1" id="KW-0175">Coiled coil</keyword>
<protein>
    <submittedName>
        <fullName evidence="2">Uncharacterized protein</fullName>
    </submittedName>
</protein>
<evidence type="ECO:0000256" key="1">
    <source>
        <dbReference type="SAM" id="Coils"/>
    </source>
</evidence>
<dbReference type="Pfam" id="PF10732">
    <property type="entry name" value="DUF2524"/>
    <property type="match status" value="1"/>
</dbReference>
<gene>
    <name evidence="2" type="ORF">HMPREF3213_01558</name>
</gene>
<accession>A0A133KTB4</accession>
<dbReference type="PATRIC" id="fig|1398.22.peg.1566"/>
<evidence type="ECO:0000313" key="2">
    <source>
        <dbReference type="EMBL" id="KWZ82798.1"/>
    </source>
</evidence>
<dbReference type="InterPro" id="IPR019668">
    <property type="entry name" value="Uncharacterised_YtzC"/>
</dbReference>
<name>A0A133KTB4_HEYCO</name>
<reference evidence="3" key="1">
    <citation type="submission" date="2016-01" db="EMBL/GenBank/DDBJ databases">
        <authorList>
            <person name="Mitreva M."/>
            <person name="Pepin K.H."/>
            <person name="Mihindukulasuriya K.A."/>
            <person name="Fulton R."/>
            <person name="Fronick C."/>
            <person name="O'Laughlin M."/>
            <person name="Miner T."/>
            <person name="Herter B."/>
            <person name="Rosa B.A."/>
            <person name="Cordes M."/>
            <person name="Tomlinson C."/>
            <person name="Wollam A."/>
            <person name="Palsikar V.B."/>
            <person name="Mardis E.R."/>
            <person name="Wilson R.K."/>
        </authorList>
    </citation>
    <scope>NUCLEOTIDE SEQUENCE [LARGE SCALE GENOMIC DNA]</scope>
    <source>
        <strain evidence="3">GED7749B</strain>
    </source>
</reference>
<evidence type="ECO:0000313" key="3">
    <source>
        <dbReference type="Proteomes" id="UP000070376"/>
    </source>
</evidence>
<dbReference type="Proteomes" id="UP000070376">
    <property type="component" value="Unassembled WGS sequence"/>
</dbReference>